<sequence length="248" mass="28835">QGTTADLILQLFYVIIWTAFAFNLPWQDRSKYTPLAENWLRIVVLIAVVAITTYQIGDEIKEVHLSTVRTDKYKKWRLGQIEEQMAVCHPCWPGEMEYLEDEKNLIDSYRSNYASDTWNFIDWITYVALVASLVSHFVDIGVQSLVTARWHARIVSMTIILVWLRILKSVRAYIELGPFIVILGKLILVIGRFIFLYLVFFIPYRYNSSYPVSVQYFDTVNDLMFSLFLITANGPYDLAVSSKDLLTF</sequence>
<keyword evidence="3" id="KW-0677">Repeat</keyword>
<dbReference type="AlphaFoldDB" id="A0A183TE37"/>
<dbReference type="PANTHER" id="PTHR10582">
    <property type="entry name" value="TRANSIENT RECEPTOR POTENTIAL ION CHANNEL PROTEIN"/>
    <property type="match status" value="1"/>
</dbReference>
<feature type="transmembrane region" description="Helical" evidence="6">
    <location>
        <begin position="150"/>
        <end position="167"/>
    </location>
</feature>
<dbReference type="PANTHER" id="PTHR10582:SF33">
    <property type="entry name" value="TRANSIENT RECEPTOR POTENTIAL CHANNEL PYREXIA"/>
    <property type="match status" value="1"/>
</dbReference>
<feature type="transmembrane region" description="Helical" evidence="6">
    <location>
        <begin position="179"/>
        <end position="203"/>
    </location>
</feature>
<organism evidence="10">
    <name type="scientific">Schistocephalus solidus</name>
    <name type="common">Tapeworm</name>
    <dbReference type="NCBI Taxonomy" id="70667"/>
    <lineage>
        <taxon>Eukaryota</taxon>
        <taxon>Metazoa</taxon>
        <taxon>Spiralia</taxon>
        <taxon>Lophotrochozoa</taxon>
        <taxon>Platyhelminthes</taxon>
        <taxon>Cestoda</taxon>
        <taxon>Eucestoda</taxon>
        <taxon>Diphyllobothriidea</taxon>
        <taxon>Diphyllobothriidae</taxon>
        <taxon>Schistocephalus</taxon>
    </lineage>
</organism>
<keyword evidence="2 6" id="KW-0812">Transmembrane</keyword>
<evidence type="ECO:0000256" key="3">
    <source>
        <dbReference type="ARBA" id="ARBA00022737"/>
    </source>
</evidence>
<dbReference type="GO" id="GO:0005262">
    <property type="term" value="F:calcium channel activity"/>
    <property type="evidence" value="ECO:0007669"/>
    <property type="project" value="TreeGrafter"/>
</dbReference>
<feature type="domain" description="Ion transport" evidence="7">
    <location>
        <begin position="110"/>
        <end position="204"/>
    </location>
</feature>
<evidence type="ECO:0000256" key="1">
    <source>
        <dbReference type="ARBA" id="ARBA00004141"/>
    </source>
</evidence>
<reference evidence="8 9" key="2">
    <citation type="submission" date="2018-11" db="EMBL/GenBank/DDBJ databases">
        <authorList>
            <consortium name="Pathogen Informatics"/>
        </authorList>
    </citation>
    <scope>NUCLEOTIDE SEQUENCE [LARGE SCALE GENOMIC DNA]</scope>
    <source>
        <strain evidence="8 9">NST_G2</strain>
    </source>
</reference>
<gene>
    <name evidence="8" type="ORF">SSLN_LOCUS14735</name>
</gene>
<feature type="transmembrane region" description="Helical" evidence="6">
    <location>
        <begin position="120"/>
        <end position="138"/>
    </location>
</feature>
<evidence type="ECO:0000313" key="10">
    <source>
        <dbReference type="WBParaSite" id="SSLN_0001529301-mRNA-1"/>
    </source>
</evidence>
<dbReference type="OrthoDB" id="194358at2759"/>
<evidence type="ECO:0000256" key="6">
    <source>
        <dbReference type="SAM" id="Phobius"/>
    </source>
</evidence>
<dbReference type="Proteomes" id="UP000275846">
    <property type="component" value="Unassembled WGS sequence"/>
</dbReference>
<dbReference type="GO" id="GO:0005886">
    <property type="term" value="C:plasma membrane"/>
    <property type="evidence" value="ECO:0007669"/>
    <property type="project" value="TreeGrafter"/>
</dbReference>
<comment type="subcellular location">
    <subcellularLocation>
        <location evidence="1">Membrane</location>
        <topology evidence="1">Multi-pass membrane protein</topology>
    </subcellularLocation>
</comment>
<feature type="transmembrane region" description="Helical" evidence="6">
    <location>
        <begin position="38"/>
        <end position="57"/>
    </location>
</feature>
<protein>
    <submittedName>
        <fullName evidence="10">Ion_trans domain-containing protein</fullName>
    </submittedName>
</protein>
<evidence type="ECO:0000256" key="5">
    <source>
        <dbReference type="ARBA" id="ARBA00023136"/>
    </source>
</evidence>
<dbReference type="GO" id="GO:0098703">
    <property type="term" value="P:calcium ion import across plasma membrane"/>
    <property type="evidence" value="ECO:0007669"/>
    <property type="project" value="TreeGrafter"/>
</dbReference>
<keyword evidence="4 6" id="KW-1133">Transmembrane helix</keyword>
<evidence type="ECO:0000256" key="4">
    <source>
        <dbReference type="ARBA" id="ARBA00022989"/>
    </source>
</evidence>
<evidence type="ECO:0000259" key="7">
    <source>
        <dbReference type="Pfam" id="PF00520"/>
    </source>
</evidence>
<dbReference type="EMBL" id="UYSU01039258">
    <property type="protein sequence ID" value="VDM01121.1"/>
    <property type="molecule type" value="Genomic_DNA"/>
</dbReference>
<dbReference type="InterPro" id="IPR005821">
    <property type="entry name" value="Ion_trans_dom"/>
</dbReference>
<dbReference type="Pfam" id="PF00520">
    <property type="entry name" value="Ion_trans"/>
    <property type="match status" value="1"/>
</dbReference>
<dbReference type="InterPro" id="IPR024862">
    <property type="entry name" value="TRPV"/>
</dbReference>
<evidence type="ECO:0000313" key="8">
    <source>
        <dbReference type="EMBL" id="VDM01121.1"/>
    </source>
</evidence>
<evidence type="ECO:0000313" key="9">
    <source>
        <dbReference type="Proteomes" id="UP000275846"/>
    </source>
</evidence>
<keyword evidence="9" id="KW-1185">Reference proteome</keyword>
<proteinExistence type="predicted"/>
<dbReference type="STRING" id="70667.A0A183TE37"/>
<feature type="transmembrane region" description="Helical" evidence="6">
    <location>
        <begin position="7"/>
        <end position="26"/>
    </location>
</feature>
<name>A0A183TE37_SCHSO</name>
<dbReference type="WBParaSite" id="SSLN_0001529301-mRNA-1">
    <property type="protein sequence ID" value="SSLN_0001529301-mRNA-1"/>
    <property type="gene ID" value="SSLN_0001529301"/>
</dbReference>
<evidence type="ECO:0000256" key="2">
    <source>
        <dbReference type="ARBA" id="ARBA00022692"/>
    </source>
</evidence>
<keyword evidence="5 6" id="KW-0472">Membrane</keyword>
<reference evidence="10" key="1">
    <citation type="submission" date="2016-06" db="UniProtKB">
        <authorList>
            <consortium name="WormBaseParasite"/>
        </authorList>
    </citation>
    <scope>IDENTIFICATION</scope>
</reference>
<accession>A0A183TE37</accession>